<keyword evidence="2" id="KW-1185">Reference proteome</keyword>
<protein>
    <submittedName>
        <fullName evidence="1">Uncharacterized protein</fullName>
    </submittedName>
</protein>
<organism evidence="1 2">
    <name type="scientific">Dyella psychrodurans</name>
    <dbReference type="NCBI Taxonomy" id="1927960"/>
    <lineage>
        <taxon>Bacteria</taxon>
        <taxon>Pseudomonadati</taxon>
        <taxon>Pseudomonadota</taxon>
        <taxon>Gammaproteobacteria</taxon>
        <taxon>Lysobacterales</taxon>
        <taxon>Rhodanobacteraceae</taxon>
        <taxon>Dyella</taxon>
    </lineage>
</organism>
<sequence length="62" mass="6624">MSLLVIDALNVDDPRLIGFTNSLAMGSEPIVNLTCIRAVIIPWNNGAARDAGRFKSAEVAKP</sequence>
<name>A0A370WYX0_9GAMM</name>
<dbReference type="AlphaFoldDB" id="A0A370WYX0"/>
<reference evidence="1 2" key="1">
    <citation type="submission" date="2018-07" db="EMBL/GenBank/DDBJ databases">
        <title>Dyella monticola sp. nov. and Dyella psychrodurans sp. nov. isolated from monsoon evergreen broad-leaved forest soil of Dinghu Mountain, China.</title>
        <authorList>
            <person name="Gao Z."/>
            <person name="Qiu L."/>
        </authorList>
    </citation>
    <scope>NUCLEOTIDE SEQUENCE [LARGE SCALE GENOMIC DNA]</scope>
    <source>
        <strain evidence="1 2">4MSK11</strain>
    </source>
</reference>
<dbReference type="OrthoDB" id="9900944at2"/>
<proteinExistence type="predicted"/>
<comment type="caution">
    <text evidence="1">The sequence shown here is derived from an EMBL/GenBank/DDBJ whole genome shotgun (WGS) entry which is preliminary data.</text>
</comment>
<accession>A0A370WYX0</accession>
<dbReference type="RefSeq" id="WP_115479267.1">
    <property type="nucleotide sequence ID" value="NZ_QRBF01000007.1"/>
</dbReference>
<dbReference type="EMBL" id="QRBF01000007">
    <property type="protein sequence ID" value="RDS81363.1"/>
    <property type="molecule type" value="Genomic_DNA"/>
</dbReference>
<evidence type="ECO:0000313" key="1">
    <source>
        <dbReference type="EMBL" id="RDS81363.1"/>
    </source>
</evidence>
<dbReference type="Proteomes" id="UP000255334">
    <property type="component" value="Unassembled WGS sequence"/>
</dbReference>
<gene>
    <name evidence="1" type="ORF">DWU99_16925</name>
</gene>
<evidence type="ECO:0000313" key="2">
    <source>
        <dbReference type="Proteomes" id="UP000255334"/>
    </source>
</evidence>